<feature type="region of interest" description="Disordered" evidence="1">
    <location>
        <begin position="128"/>
        <end position="147"/>
    </location>
</feature>
<feature type="signal peptide" evidence="2">
    <location>
        <begin position="1"/>
        <end position="19"/>
    </location>
</feature>
<dbReference type="Proteomes" id="UP000566819">
    <property type="component" value="Unassembled WGS sequence"/>
</dbReference>
<dbReference type="AlphaFoldDB" id="A0A8H4W7M2"/>
<organism evidence="3 4">
    <name type="scientific">Cudoniella acicularis</name>
    <dbReference type="NCBI Taxonomy" id="354080"/>
    <lineage>
        <taxon>Eukaryota</taxon>
        <taxon>Fungi</taxon>
        <taxon>Dikarya</taxon>
        <taxon>Ascomycota</taxon>
        <taxon>Pezizomycotina</taxon>
        <taxon>Leotiomycetes</taxon>
        <taxon>Helotiales</taxon>
        <taxon>Tricladiaceae</taxon>
        <taxon>Cudoniella</taxon>
    </lineage>
</organism>
<evidence type="ECO:0000313" key="3">
    <source>
        <dbReference type="EMBL" id="KAF4636867.1"/>
    </source>
</evidence>
<comment type="caution">
    <text evidence="3">The sequence shown here is derived from an EMBL/GenBank/DDBJ whole genome shotgun (WGS) entry which is preliminary data.</text>
</comment>
<feature type="chain" id="PRO_5034091259" evidence="2">
    <location>
        <begin position="20"/>
        <end position="191"/>
    </location>
</feature>
<name>A0A8H4W7M2_9HELO</name>
<keyword evidence="4" id="KW-1185">Reference proteome</keyword>
<evidence type="ECO:0000256" key="1">
    <source>
        <dbReference type="SAM" id="MobiDB-lite"/>
    </source>
</evidence>
<keyword evidence="2" id="KW-0732">Signal</keyword>
<dbReference type="OrthoDB" id="5597238at2759"/>
<reference evidence="3 4" key="1">
    <citation type="submission" date="2020-03" db="EMBL/GenBank/DDBJ databases">
        <title>Draft Genome Sequence of Cudoniella acicularis.</title>
        <authorList>
            <person name="Buettner E."/>
            <person name="Kellner H."/>
        </authorList>
    </citation>
    <scope>NUCLEOTIDE SEQUENCE [LARGE SCALE GENOMIC DNA]</scope>
    <source>
        <strain evidence="3 4">DSM 108380</strain>
    </source>
</reference>
<proteinExistence type="predicted"/>
<sequence length="191" mass="17775">MRFATVILSSIFAAIAVNAQNATTTSAVVSGTAAQDPAQSSEAACLTLCAAGDATCRNKCLIAPSSPSNALNACINACPQGNGTAADNAAFLLCNTNCKASVGSSVATQTGSQTGSASAGATVAVTQGSTGSAGTGSGPTATSGGSTAGGVATASSGAATATKSSAASADNIRIGASLAGVVGVFAAVFAL</sequence>
<protein>
    <submittedName>
        <fullName evidence="3">Uncharacterized protein</fullName>
    </submittedName>
</protein>
<evidence type="ECO:0000313" key="4">
    <source>
        <dbReference type="Proteomes" id="UP000566819"/>
    </source>
</evidence>
<dbReference type="EMBL" id="JAAMPI010000046">
    <property type="protein sequence ID" value="KAF4636867.1"/>
    <property type="molecule type" value="Genomic_DNA"/>
</dbReference>
<accession>A0A8H4W7M2</accession>
<gene>
    <name evidence="3" type="ORF">G7Y89_g1219</name>
</gene>
<feature type="compositionally biased region" description="Low complexity" evidence="1">
    <location>
        <begin position="138"/>
        <end position="147"/>
    </location>
</feature>
<evidence type="ECO:0000256" key="2">
    <source>
        <dbReference type="SAM" id="SignalP"/>
    </source>
</evidence>